<dbReference type="InterPro" id="IPR009057">
    <property type="entry name" value="Homeodomain-like_sf"/>
</dbReference>
<dbReference type="InterPro" id="IPR023772">
    <property type="entry name" value="DNA-bd_HTH_TetR-type_CS"/>
</dbReference>
<dbReference type="InterPro" id="IPR036271">
    <property type="entry name" value="Tet_transcr_reg_TetR-rel_C_sf"/>
</dbReference>
<dbReference type="PROSITE" id="PS01081">
    <property type="entry name" value="HTH_TETR_1"/>
    <property type="match status" value="1"/>
</dbReference>
<dbReference type="GO" id="GO:0003677">
    <property type="term" value="F:DNA binding"/>
    <property type="evidence" value="ECO:0007669"/>
    <property type="project" value="UniProtKB-UniRule"/>
</dbReference>
<evidence type="ECO:0000313" key="4">
    <source>
        <dbReference type="EMBL" id="AFM41357.1"/>
    </source>
</evidence>
<feature type="domain" description="HTH tetR-type" evidence="3">
    <location>
        <begin position="9"/>
        <end position="69"/>
    </location>
</feature>
<dbReference type="PANTHER" id="PTHR30328:SF54">
    <property type="entry name" value="HTH-TYPE TRANSCRIPTIONAL REPRESSOR SCO4008"/>
    <property type="match status" value="1"/>
</dbReference>
<reference evidence="4 5" key="1">
    <citation type="journal article" date="2012" name="J. Bacteriol.">
        <title>Complete genome sequences of Desulfosporosinus orientis DSM765T, Desulfosporosinus youngiae DSM17734T, Desulfosporosinus meridiei DSM13257T, and Desulfosporosinus acidiphilus DSM22704T.</title>
        <authorList>
            <person name="Pester M."/>
            <person name="Brambilla E."/>
            <person name="Alazard D."/>
            <person name="Rattei T."/>
            <person name="Weinmaier T."/>
            <person name="Han J."/>
            <person name="Lucas S."/>
            <person name="Lapidus A."/>
            <person name="Cheng J.F."/>
            <person name="Goodwin L."/>
            <person name="Pitluck S."/>
            <person name="Peters L."/>
            <person name="Ovchinnikova G."/>
            <person name="Teshima H."/>
            <person name="Detter J.C."/>
            <person name="Han C.S."/>
            <person name="Tapia R."/>
            <person name="Land M.L."/>
            <person name="Hauser L."/>
            <person name="Kyrpides N.C."/>
            <person name="Ivanova N.N."/>
            <person name="Pagani I."/>
            <person name="Huntmann M."/>
            <person name="Wei C.L."/>
            <person name="Davenport K.W."/>
            <person name="Daligault H."/>
            <person name="Chain P.S."/>
            <person name="Chen A."/>
            <person name="Mavromatis K."/>
            <person name="Markowitz V."/>
            <person name="Szeto E."/>
            <person name="Mikhailova N."/>
            <person name="Pati A."/>
            <person name="Wagner M."/>
            <person name="Woyke T."/>
            <person name="Ollivier B."/>
            <person name="Klenk H.P."/>
            <person name="Spring S."/>
            <person name="Loy A."/>
        </authorList>
    </citation>
    <scope>NUCLEOTIDE SEQUENCE [LARGE SCALE GENOMIC DNA]</scope>
    <source>
        <strain evidence="5">DSM 22704 / JCM 16185 / SJ4</strain>
    </source>
</reference>
<organism evidence="4 5">
    <name type="scientific">Desulfosporosinus acidiphilus (strain DSM 22704 / JCM 16185 / SJ4)</name>
    <dbReference type="NCBI Taxonomy" id="646529"/>
    <lineage>
        <taxon>Bacteria</taxon>
        <taxon>Bacillati</taxon>
        <taxon>Bacillota</taxon>
        <taxon>Clostridia</taxon>
        <taxon>Eubacteriales</taxon>
        <taxon>Desulfitobacteriaceae</taxon>
        <taxon>Desulfosporosinus</taxon>
    </lineage>
</organism>
<dbReference type="KEGG" id="dai:Desaci_2405"/>
<dbReference type="InterPro" id="IPR001647">
    <property type="entry name" value="HTH_TetR"/>
</dbReference>
<dbReference type="PROSITE" id="PS50977">
    <property type="entry name" value="HTH_TETR_2"/>
    <property type="match status" value="1"/>
</dbReference>
<dbReference type="PRINTS" id="PR00455">
    <property type="entry name" value="HTHTETR"/>
</dbReference>
<gene>
    <name evidence="4" type="ordered locus">Desaci_2405</name>
</gene>
<evidence type="ECO:0000313" key="5">
    <source>
        <dbReference type="Proteomes" id="UP000002892"/>
    </source>
</evidence>
<sequence>MLKFLELDKLKQDRIINAAMKEFALKGYKNASTNEIVKEAGISKGLLFHYFTNKKSLFLYLYNYSLETFTMEFFARINLLEKDIFKRIRQMALLKIGLIKKYPEIYNFLYTAVLEEAQEIKDDLEQKNKQILNDNYAKLFRDIDVDKFKDTFEIDKTKNIVIWTIEGYSNQILAKIKSQHLTDLDYEEISKELDVYLKYLEIAFYK</sequence>
<keyword evidence="5" id="KW-1185">Reference proteome</keyword>
<accession>I4D6D3</accession>
<dbReference type="PANTHER" id="PTHR30328">
    <property type="entry name" value="TRANSCRIPTIONAL REPRESSOR"/>
    <property type="match status" value="1"/>
</dbReference>
<dbReference type="InterPro" id="IPR050109">
    <property type="entry name" value="HTH-type_TetR-like_transc_reg"/>
</dbReference>
<dbReference type="HOGENOM" id="CLU_069356_45_0_9"/>
<protein>
    <submittedName>
        <fullName evidence="4">Transcriptional regulator</fullName>
    </submittedName>
</protein>
<dbReference type="RefSeq" id="WP_014827357.1">
    <property type="nucleotide sequence ID" value="NC_018068.1"/>
</dbReference>
<dbReference type="EMBL" id="CP003639">
    <property type="protein sequence ID" value="AFM41357.1"/>
    <property type="molecule type" value="Genomic_DNA"/>
</dbReference>
<dbReference type="Gene3D" id="1.10.10.60">
    <property type="entry name" value="Homeodomain-like"/>
    <property type="match status" value="1"/>
</dbReference>
<dbReference type="Proteomes" id="UP000002892">
    <property type="component" value="Chromosome"/>
</dbReference>
<dbReference type="GO" id="GO:0006355">
    <property type="term" value="P:regulation of DNA-templated transcription"/>
    <property type="evidence" value="ECO:0007669"/>
    <property type="project" value="UniProtKB-ARBA"/>
</dbReference>
<dbReference type="Pfam" id="PF00440">
    <property type="entry name" value="TetR_N"/>
    <property type="match status" value="1"/>
</dbReference>
<dbReference type="Gene3D" id="1.10.357.10">
    <property type="entry name" value="Tetracycline Repressor, domain 2"/>
    <property type="match status" value="1"/>
</dbReference>
<dbReference type="OrthoDB" id="9780939at2"/>
<keyword evidence="1 2" id="KW-0238">DNA-binding</keyword>
<evidence type="ECO:0000259" key="3">
    <source>
        <dbReference type="PROSITE" id="PS50977"/>
    </source>
</evidence>
<evidence type="ECO:0000256" key="1">
    <source>
        <dbReference type="ARBA" id="ARBA00023125"/>
    </source>
</evidence>
<evidence type="ECO:0000256" key="2">
    <source>
        <dbReference type="PROSITE-ProRule" id="PRU00335"/>
    </source>
</evidence>
<dbReference type="SUPFAM" id="SSF46689">
    <property type="entry name" value="Homeodomain-like"/>
    <property type="match status" value="1"/>
</dbReference>
<dbReference type="eggNOG" id="COG1309">
    <property type="taxonomic scope" value="Bacteria"/>
</dbReference>
<dbReference type="SUPFAM" id="SSF48498">
    <property type="entry name" value="Tetracyclin repressor-like, C-terminal domain"/>
    <property type="match status" value="1"/>
</dbReference>
<dbReference type="AlphaFoldDB" id="I4D6D3"/>
<name>I4D6D3_DESAJ</name>
<feature type="DNA-binding region" description="H-T-H motif" evidence="2">
    <location>
        <begin position="32"/>
        <end position="51"/>
    </location>
</feature>
<proteinExistence type="predicted"/>